<evidence type="ECO:0000259" key="6">
    <source>
        <dbReference type="Pfam" id="PF08640"/>
    </source>
</evidence>
<dbReference type="InterPro" id="IPR013949">
    <property type="entry name" value="Utp6"/>
</dbReference>
<dbReference type="WBParaSite" id="Pan_g15002.t2">
    <property type="protein sequence ID" value="Pan_g15002.t2"/>
    <property type="gene ID" value="Pan_g15002"/>
</dbReference>
<sequence>MAEFVQQHLEELLDVFTALRKTKYFTVSEVKSVIERVRQFDYSINKRTKRPKDFLKYAEYLEDVVELIHKRRIIRQSNKPKDNLEDPLRKHIAHLYRICADRFRKVEYFKKEIAFLRKTHQNRLCSMAYTRLLQVYLCLCLLQAVFNVDSFQFHGNDPKNHAEAGLWEFFDNKSAENARTIFQYAIRKFKQDVGLRVAFVQMEAGFLNVMHERRLMLAAMKDTTDEQNAILMSMEGVNDAVFEGKLIELVVSDALEALEENKGEFLLKAYLELRKYGSIVEKATEFVVEQFETVENVKEEKKIVEIIQDWPQEFNMLDAYLEAAKKVKTPRMYRLTAEVAKKEFESTADDRAKSVLIAQLEKLHKLGEAEQSDYDWLSANLDATDEATANVFSAMLENTPTNASMWEKVLSYHVNKHIDDAKSTDSEKVMALFDDALEKVHNDESLPIWRLLIDFTINKFPAAVVDAAFKRALLQTRDVVHAEIKEIRLNYIKTAYPNDMEKYEDEYKNLARTRPTSIHMHLDYAATVSDPEKKNQIFDNLVAEHGKSVTAWLEYGRALMVAQPNSLSRLYMRALSNLDPAEKDHFNEEWTLMIRSDPSLEA</sequence>
<evidence type="ECO:0000256" key="4">
    <source>
        <dbReference type="ARBA" id="ARBA00022737"/>
    </source>
</evidence>
<evidence type="ECO:0000256" key="3">
    <source>
        <dbReference type="ARBA" id="ARBA00022552"/>
    </source>
</evidence>
<proteinExistence type="inferred from homology"/>
<dbReference type="GO" id="GO:0030515">
    <property type="term" value="F:snoRNA binding"/>
    <property type="evidence" value="ECO:0007669"/>
    <property type="project" value="InterPro"/>
</dbReference>
<reference evidence="7" key="1">
    <citation type="journal article" date="2013" name="Genetics">
        <title>The draft genome and transcriptome of Panagrellus redivivus are shaped by the harsh demands of a free-living lifestyle.</title>
        <authorList>
            <person name="Srinivasan J."/>
            <person name="Dillman A.R."/>
            <person name="Macchietto M.G."/>
            <person name="Heikkinen L."/>
            <person name="Lakso M."/>
            <person name="Fracchia K.M."/>
            <person name="Antoshechkin I."/>
            <person name="Mortazavi A."/>
            <person name="Wong G."/>
            <person name="Sternberg P.W."/>
        </authorList>
    </citation>
    <scope>NUCLEOTIDE SEQUENCE [LARGE SCALE GENOMIC DNA]</scope>
    <source>
        <strain evidence="7">MT8872</strain>
    </source>
</reference>
<keyword evidence="7" id="KW-1185">Reference proteome</keyword>
<dbReference type="PANTHER" id="PTHR23271:SF1">
    <property type="entry name" value="U3 SMALL NUCLEOLAR RNA-ASSOCIATED PROTEIN 6 HOMOLOG"/>
    <property type="match status" value="1"/>
</dbReference>
<evidence type="ECO:0000256" key="5">
    <source>
        <dbReference type="ARBA" id="ARBA00023242"/>
    </source>
</evidence>
<accession>A0A7E4V1A1</accession>
<evidence type="ECO:0000313" key="7">
    <source>
        <dbReference type="Proteomes" id="UP000492821"/>
    </source>
</evidence>
<evidence type="ECO:0000256" key="1">
    <source>
        <dbReference type="ARBA" id="ARBA00004604"/>
    </source>
</evidence>
<reference evidence="8" key="2">
    <citation type="submission" date="2020-10" db="UniProtKB">
        <authorList>
            <consortium name="WormBaseParasite"/>
        </authorList>
    </citation>
    <scope>IDENTIFICATION</scope>
</reference>
<organism evidence="7 8">
    <name type="scientific">Panagrellus redivivus</name>
    <name type="common">Microworm</name>
    <dbReference type="NCBI Taxonomy" id="6233"/>
    <lineage>
        <taxon>Eukaryota</taxon>
        <taxon>Metazoa</taxon>
        <taxon>Ecdysozoa</taxon>
        <taxon>Nematoda</taxon>
        <taxon>Chromadorea</taxon>
        <taxon>Rhabditida</taxon>
        <taxon>Tylenchina</taxon>
        <taxon>Panagrolaimomorpha</taxon>
        <taxon>Panagrolaimoidea</taxon>
        <taxon>Panagrolaimidae</taxon>
        <taxon>Panagrellus</taxon>
    </lineage>
</organism>
<dbReference type="Pfam" id="PF08640">
    <property type="entry name" value="U3_assoc_6"/>
    <property type="match status" value="1"/>
</dbReference>
<dbReference type="GO" id="GO:0032040">
    <property type="term" value="C:small-subunit processome"/>
    <property type="evidence" value="ECO:0007669"/>
    <property type="project" value="TreeGrafter"/>
</dbReference>
<feature type="domain" description="U3 small nucleolar RNA-associated protein 6 N-terminal" evidence="6">
    <location>
        <begin position="9"/>
        <end position="77"/>
    </location>
</feature>
<evidence type="ECO:0000256" key="2">
    <source>
        <dbReference type="ARBA" id="ARBA00010734"/>
    </source>
</evidence>
<dbReference type="InterPro" id="IPR003107">
    <property type="entry name" value="HAT"/>
</dbReference>
<dbReference type="AlphaFoldDB" id="A0A7E4V1A1"/>
<evidence type="ECO:0000313" key="8">
    <source>
        <dbReference type="WBParaSite" id="Pan_g15002.t2"/>
    </source>
</evidence>
<dbReference type="SUPFAM" id="SSF48452">
    <property type="entry name" value="TPR-like"/>
    <property type="match status" value="1"/>
</dbReference>
<dbReference type="SMART" id="SM00386">
    <property type="entry name" value="HAT"/>
    <property type="match status" value="3"/>
</dbReference>
<name>A0A7E4V1A1_PANRE</name>
<dbReference type="InterPro" id="IPR011990">
    <property type="entry name" value="TPR-like_helical_dom_sf"/>
</dbReference>
<dbReference type="InterPro" id="IPR055347">
    <property type="entry name" value="UTP6_N"/>
</dbReference>
<comment type="similarity">
    <text evidence="2">Belongs to the UTP6 family.</text>
</comment>
<dbReference type="Gene3D" id="1.25.40.10">
    <property type="entry name" value="Tetratricopeptide repeat domain"/>
    <property type="match status" value="1"/>
</dbReference>
<dbReference type="Proteomes" id="UP000492821">
    <property type="component" value="Unassembled WGS sequence"/>
</dbReference>
<keyword evidence="4" id="KW-0677">Repeat</keyword>
<protein>
    <submittedName>
        <fullName evidence="8">Signal recognition particle subunit SRP68</fullName>
    </submittedName>
</protein>
<keyword evidence="5" id="KW-0539">Nucleus</keyword>
<dbReference type="GO" id="GO:0034388">
    <property type="term" value="C:Pwp2p-containing subcomplex of 90S preribosome"/>
    <property type="evidence" value="ECO:0007669"/>
    <property type="project" value="TreeGrafter"/>
</dbReference>
<dbReference type="GO" id="GO:0000462">
    <property type="term" value="P:maturation of SSU-rRNA from tricistronic rRNA transcript (SSU-rRNA, 5.8S rRNA, LSU-rRNA)"/>
    <property type="evidence" value="ECO:0007669"/>
    <property type="project" value="InterPro"/>
</dbReference>
<comment type="subcellular location">
    <subcellularLocation>
        <location evidence="1">Nucleus</location>
        <location evidence="1">Nucleolus</location>
    </subcellularLocation>
</comment>
<keyword evidence="3" id="KW-0698">rRNA processing</keyword>
<dbReference type="PANTHER" id="PTHR23271">
    <property type="entry name" value="HEPATOCELLULAR CARCINOMA-ASSOCIATED ANTIGEN 66"/>
    <property type="match status" value="1"/>
</dbReference>